<dbReference type="EMBL" id="WVUH01000014">
    <property type="protein sequence ID" value="MBO4205110.1"/>
    <property type="molecule type" value="Genomic_DNA"/>
</dbReference>
<accession>A0ABS3VKR3</accession>
<gene>
    <name evidence="1" type="ORF">GSF22_03670</name>
</gene>
<sequence>MTTTDIRSTAVLRVDSRIEAAPRELVEAMVRFEERYGGLWYPVIGAKGME</sequence>
<keyword evidence="2" id="KW-1185">Reference proteome</keyword>
<evidence type="ECO:0000313" key="1">
    <source>
        <dbReference type="EMBL" id="MBO4205110.1"/>
    </source>
</evidence>
<protein>
    <submittedName>
        <fullName evidence="1">Uncharacterized protein</fullName>
    </submittedName>
</protein>
<proteinExistence type="predicted"/>
<dbReference type="Proteomes" id="UP000823521">
    <property type="component" value="Unassembled WGS sequence"/>
</dbReference>
<comment type="caution">
    <text evidence="1">The sequence shown here is derived from an EMBL/GenBank/DDBJ whole genome shotgun (WGS) entry which is preliminary data.</text>
</comment>
<evidence type="ECO:0000313" key="2">
    <source>
        <dbReference type="Proteomes" id="UP000823521"/>
    </source>
</evidence>
<reference evidence="1 2" key="1">
    <citation type="submission" date="2019-12" db="EMBL/GenBank/DDBJ databases">
        <title>Whole genome sequencing of endophytic Actinobacterium Micromonospora sp. MPMI6T.</title>
        <authorList>
            <person name="Evv R."/>
            <person name="Podile A.R."/>
        </authorList>
    </citation>
    <scope>NUCLEOTIDE SEQUENCE [LARGE SCALE GENOMIC DNA]</scope>
    <source>
        <strain evidence="1 2">MPMI6</strain>
    </source>
</reference>
<organism evidence="1 2">
    <name type="scientific">Micromonospora echinofusca</name>
    <dbReference type="NCBI Taxonomy" id="47858"/>
    <lineage>
        <taxon>Bacteria</taxon>
        <taxon>Bacillati</taxon>
        <taxon>Actinomycetota</taxon>
        <taxon>Actinomycetes</taxon>
        <taxon>Micromonosporales</taxon>
        <taxon>Micromonosporaceae</taxon>
        <taxon>Micromonospora</taxon>
    </lineage>
</organism>
<dbReference type="RefSeq" id="WP_208811296.1">
    <property type="nucleotide sequence ID" value="NZ_WVUH01000014.1"/>
</dbReference>
<name>A0ABS3VKR3_MICEH</name>